<evidence type="ECO:0000313" key="5">
    <source>
        <dbReference type="Proteomes" id="UP000569732"/>
    </source>
</evidence>
<comment type="subcellular location">
    <subcellularLocation>
        <location evidence="1">Secreted</location>
    </subcellularLocation>
</comment>
<dbReference type="Pfam" id="PF08180">
    <property type="entry name" value="BAGE"/>
    <property type="match status" value="1"/>
</dbReference>
<keyword evidence="2" id="KW-0964">Secreted</keyword>
<dbReference type="EMBL" id="JACCKB010000042">
    <property type="protein sequence ID" value="NYZ68430.1"/>
    <property type="molecule type" value="Genomic_DNA"/>
</dbReference>
<organism evidence="4 5">
    <name type="scientific">Spartinivicinus marinus</name>
    <dbReference type="NCBI Taxonomy" id="2994442"/>
    <lineage>
        <taxon>Bacteria</taxon>
        <taxon>Pseudomonadati</taxon>
        <taxon>Pseudomonadota</taxon>
        <taxon>Gammaproteobacteria</taxon>
        <taxon>Oceanospirillales</taxon>
        <taxon>Zooshikellaceae</taxon>
        <taxon>Spartinivicinus</taxon>
    </lineage>
</organism>
<dbReference type="RefSeq" id="WP_180570477.1">
    <property type="nucleotide sequence ID" value="NZ_JACCKB010000042.1"/>
</dbReference>
<proteinExistence type="predicted"/>
<evidence type="ECO:0000313" key="4">
    <source>
        <dbReference type="EMBL" id="NYZ68430.1"/>
    </source>
</evidence>
<reference evidence="4 5" key="1">
    <citation type="submission" date="2020-07" db="EMBL/GenBank/DDBJ databases">
        <title>Endozoicomonas sp. nov., isolated from sediment.</title>
        <authorList>
            <person name="Gu T."/>
        </authorList>
    </citation>
    <scope>NUCLEOTIDE SEQUENCE [LARGE SCALE GENOMIC DNA]</scope>
    <source>
        <strain evidence="4 5">SM1973</strain>
    </source>
</reference>
<dbReference type="GO" id="GO:0005576">
    <property type="term" value="C:extracellular region"/>
    <property type="evidence" value="ECO:0007669"/>
    <property type="project" value="UniProtKB-SubCell"/>
</dbReference>
<evidence type="ECO:0000256" key="3">
    <source>
        <dbReference type="ARBA" id="ARBA00022729"/>
    </source>
</evidence>
<accession>A0A853I3A7</accession>
<name>A0A853I3A7_9GAMM</name>
<dbReference type="AlphaFoldDB" id="A0A853I3A7"/>
<comment type="caution">
    <text evidence="4">The sequence shown here is derived from an EMBL/GenBank/DDBJ whole genome shotgun (WGS) entry which is preliminary data.</text>
</comment>
<keyword evidence="5" id="KW-1185">Reference proteome</keyword>
<dbReference type="InterPro" id="IPR012530">
    <property type="entry name" value="BAGE-like"/>
</dbReference>
<sequence length="25" mass="2776">MSLFLALSANVLTAKWQRIDSPTVN</sequence>
<keyword evidence="3" id="KW-0732">Signal</keyword>
<protein>
    <submittedName>
        <fullName evidence="4">Uncharacterized protein</fullName>
    </submittedName>
</protein>
<evidence type="ECO:0000256" key="2">
    <source>
        <dbReference type="ARBA" id="ARBA00022525"/>
    </source>
</evidence>
<gene>
    <name evidence="4" type="ORF">H0A36_20650</name>
</gene>
<evidence type="ECO:0000256" key="1">
    <source>
        <dbReference type="ARBA" id="ARBA00004613"/>
    </source>
</evidence>
<dbReference type="Proteomes" id="UP000569732">
    <property type="component" value="Unassembled WGS sequence"/>
</dbReference>